<dbReference type="Gene3D" id="1.10.10.10">
    <property type="entry name" value="Winged helix-like DNA-binding domain superfamily/Winged helix DNA-binding domain"/>
    <property type="match status" value="1"/>
</dbReference>
<dbReference type="GO" id="GO:0005829">
    <property type="term" value="C:cytosol"/>
    <property type="evidence" value="ECO:0007669"/>
    <property type="project" value="TreeGrafter"/>
</dbReference>
<dbReference type="PRINTS" id="PR00033">
    <property type="entry name" value="HTHASNC"/>
</dbReference>
<name>A0A1L8TNB6_9ENTE</name>
<evidence type="ECO:0000313" key="5">
    <source>
        <dbReference type="EMBL" id="OJG45787.1"/>
    </source>
</evidence>
<dbReference type="InterPro" id="IPR019888">
    <property type="entry name" value="Tscrpt_reg_AsnC-like"/>
</dbReference>
<dbReference type="PANTHER" id="PTHR30154:SF53">
    <property type="entry name" value="HTH-TYPE TRANSCRIPTIONAL REGULATOR LRPC"/>
    <property type="match status" value="1"/>
</dbReference>
<reference evidence="5 6" key="1">
    <citation type="submission" date="2014-12" db="EMBL/GenBank/DDBJ databases">
        <title>Draft genome sequences of 29 type strains of Enterococci.</title>
        <authorList>
            <person name="Zhong Z."/>
            <person name="Sun Z."/>
            <person name="Liu W."/>
            <person name="Zhang W."/>
            <person name="Zhang H."/>
        </authorList>
    </citation>
    <scope>NUCLEOTIDE SEQUENCE [LARGE SCALE GENOMIC DNA]</scope>
    <source>
        <strain evidence="5 6">DSM 17122</strain>
    </source>
</reference>
<accession>A0A1L8TNB6</accession>
<protein>
    <recommendedName>
        <fullName evidence="4">HTH asnC-type domain-containing protein</fullName>
    </recommendedName>
</protein>
<evidence type="ECO:0000313" key="6">
    <source>
        <dbReference type="Proteomes" id="UP000182077"/>
    </source>
</evidence>
<proteinExistence type="predicted"/>
<keyword evidence="2" id="KW-0238">DNA-binding</keyword>
<dbReference type="Pfam" id="PF01037">
    <property type="entry name" value="AsnC_trans_reg"/>
    <property type="match status" value="1"/>
</dbReference>
<dbReference type="GO" id="GO:0043565">
    <property type="term" value="F:sequence-specific DNA binding"/>
    <property type="evidence" value="ECO:0007669"/>
    <property type="project" value="InterPro"/>
</dbReference>
<dbReference type="SMART" id="SM00344">
    <property type="entry name" value="HTH_ASNC"/>
    <property type="match status" value="1"/>
</dbReference>
<keyword evidence="3" id="KW-0804">Transcription</keyword>
<dbReference type="STRING" id="249189.RV04_GL001553"/>
<feature type="domain" description="HTH asnC-type" evidence="4">
    <location>
        <begin position="2"/>
        <end position="63"/>
    </location>
</feature>
<evidence type="ECO:0000259" key="4">
    <source>
        <dbReference type="PROSITE" id="PS50956"/>
    </source>
</evidence>
<dbReference type="AlphaFoldDB" id="A0A1L8TNB6"/>
<dbReference type="InterPro" id="IPR036390">
    <property type="entry name" value="WH_DNA-bd_sf"/>
</dbReference>
<evidence type="ECO:0000256" key="1">
    <source>
        <dbReference type="ARBA" id="ARBA00023015"/>
    </source>
</evidence>
<dbReference type="GO" id="GO:0043200">
    <property type="term" value="P:response to amino acid"/>
    <property type="evidence" value="ECO:0007669"/>
    <property type="project" value="TreeGrafter"/>
</dbReference>
<dbReference type="InterPro" id="IPR000485">
    <property type="entry name" value="AsnC-type_HTH_dom"/>
</dbReference>
<dbReference type="PANTHER" id="PTHR30154">
    <property type="entry name" value="LEUCINE-RESPONSIVE REGULATORY PROTEIN"/>
    <property type="match status" value="1"/>
</dbReference>
<dbReference type="SUPFAM" id="SSF46785">
    <property type="entry name" value="Winged helix' DNA-binding domain"/>
    <property type="match status" value="1"/>
</dbReference>
<dbReference type="Pfam" id="PF13412">
    <property type="entry name" value="HTH_24"/>
    <property type="match status" value="1"/>
</dbReference>
<dbReference type="InterPro" id="IPR036388">
    <property type="entry name" value="WH-like_DNA-bd_sf"/>
</dbReference>
<comment type="caution">
    <text evidence="5">The sequence shown here is derived from an EMBL/GenBank/DDBJ whole genome shotgun (WGS) entry which is preliminary data.</text>
</comment>
<organism evidence="5 6">
    <name type="scientific">Enterococcus hermanniensis</name>
    <dbReference type="NCBI Taxonomy" id="249189"/>
    <lineage>
        <taxon>Bacteria</taxon>
        <taxon>Bacillati</taxon>
        <taxon>Bacillota</taxon>
        <taxon>Bacilli</taxon>
        <taxon>Lactobacillales</taxon>
        <taxon>Enterococcaceae</taxon>
        <taxon>Enterococcus</taxon>
    </lineage>
</organism>
<dbReference type="Proteomes" id="UP000182077">
    <property type="component" value="Unassembled WGS sequence"/>
</dbReference>
<keyword evidence="6" id="KW-1185">Reference proteome</keyword>
<dbReference type="Gene3D" id="3.30.70.920">
    <property type="match status" value="1"/>
</dbReference>
<evidence type="ECO:0000256" key="2">
    <source>
        <dbReference type="ARBA" id="ARBA00023125"/>
    </source>
</evidence>
<dbReference type="InterPro" id="IPR019887">
    <property type="entry name" value="Tscrpt_reg_AsnC/Lrp_C"/>
</dbReference>
<dbReference type="InterPro" id="IPR011008">
    <property type="entry name" value="Dimeric_a/b-barrel"/>
</dbReference>
<dbReference type="SUPFAM" id="SSF54909">
    <property type="entry name" value="Dimeric alpha+beta barrel"/>
    <property type="match status" value="1"/>
</dbReference>
<dbReference type="EMBL" id="JXKQ01000004">
    <property type="protein sequence ID" value="OJG45787.1"/>
    <property type="molecule type" value="Genomic_DNA"/>
</dbReference>
<keyword evidence="1" id="KW-0805">Transcription regulation</keyword>
<evidence type="ECO:0000256" key="3">
    <source>
        <dbReference type="ARBA" id="ARBA00023163"/>
    </source>
</evidence>
<dbReference type="RefSeq" id="WP_071857459.1">
    <property type="nucleotide sequence ID" value="NZ_JBHSHK010000009.1"/>
</dbReference>
<dbReference type="PROSITE" id="PS50956">
    <property type="entry name" value="HTH_ASNC_2"/>
    <property type="match status" value="1"/>
</dbReference>
<sequence>MIDQTDLAILKALSKDSRIKIKALSKEVALSEPSVKNRIEKMIDNGIITSFSIEIDYSKLGYTIPLFIQISDLTITNTHFLKIVEQLPEITSIASVTGEVNYILKAQVQSIKDTEDLLATLMQYGKVATSIVLEEKNNGTLIDKL</sequence>
<gene>
    <name evidence="5" type="ORF">RV04_GL001553</name>
</gene>
<dbReference type="OrthoDB" id="34294at2"/>